<name>A0A9Q1QIJ7_9CARY</name>
<comment type="caution">
    <text evidence="3">The sequence shown here is derived from an EMBL/GenBank/DDBJ whole genome shotgun (WGS) entry which is preliminary data.</text>
</comment>
<dbReference type="OrthoDB" id="4115at2759"/>
<accession>A0A9Q1QIJ7</accession>
<dbReference type="EMBL" id="JAKOGI010000125">
    <property type="protein sequence ID" value="KAJ8443129.1"/>
    <property type="molecule type" value="Genomic_DNA"/>
</dbReference>
<keyword evidence="2" id="KW-0812">Transmembrane</keyword>
<dbReference type="InterPro" id="IPR008479">
    <property type="entry name" value="DUF760"/>
</dbReference>
<feature type="region of interest" description="Disordered" evidence="1">
    <location>
        <begin position="323"/>
        <end position="344"/>
    </location>
</feature>
<evidence type="ECO:0000313" key="3">
    <source>
        <dbReference type="EMBL" id="KAJ8443129.1"/>
    </source>
</evidence>
<dbReference type="PANTHER" id="PTHR33598:SF10">
    <property type="entry name" value="SEED MATURATION-LIKE PROTEIN"/>
    <property type="match status" value="1"/>
</dbReference>
<feature type="compositionally biased region" description="Basic and acidic residues" evidence="1">
    <location>
        <begin position="333"/>
        <end position="344"/>
    </location>
</feature>
<reference evidence="3" key="1">
    <citation type="submission" date="2022-04" db="EMBL/GenBank/DDBJ databases">
        <title>Carnegiea gigantea Genome sequencing and assembly v2.</title>
        <authorList>
            <person name="Copetti D."/>
            <person name="Sanderson M.J."/>
            <person name="Burquez A."/>
            <person name="Wojciechowski M.F."/>
        </authorList>
    </citation>
    <scope>NUCLEOTIDE SEQUENCE</scope>
    <source>
        <strain evidence="3">SGP5-SGP5p</strain>
        <tissue evidence="3">Aerial part</tissue>
    </source>
</reference>
<sequence length="414" mass="45976">MASTTRALILSLKSLHPPSPLPPPPFLHYHHHLPFLSSPPTSSSANAVAASSSRRRIVSCLMSGVGGGGLSDTRKSEFSREFAVIATMLKRIEPLDTSDISKGVSDSAKDSMKQTISTMLGLLPSDQFSVSVRVSKVPLHRLLVSSIITGCVFVSLAFFRNLCFVVMYTLWNAEYRMSLMRNFELPLDSSEKRDSLEVSEGPGLAGDELECEGCKACVVGVDTSEQISPQSLKDLSPEALSYIQLLEAELCSAKKELDAQKQDSVQMESNRGNSNNLLEYLRSLESDMVFELSQPSSVEVKEVMHELVQNMLLRFFKDDATPEAMGNTSNGSMKDRQVGTDDRSETITTSRDYLAKLLFWYVYAVGTSLERLGEQVAPKLCSWIVVKKTTEHRHVNLQDSKLRGSEYQKFHRKC</sequence>
<feature type="transmembrane region" description="Helical" evidence="2">
    <location>
        <begin position="142"/>
        <end position="171"/>
    </location>
</feature>
<dbReference type="Proteomes" id="UP001153076">
    <property type="component" value="Unassembled WGS sequence"/>
</dbReference>
<evidence type="ECO:0000256" key="1">
    <source>
        <dbReference type="SAM" id="MobiDB-lite"/>
    </source>
</evidence>
<dbReference type="Pfam" id="PF05542">
    <property type="entry name" value="DUF760"/>
    <property type="match status" value="2"/>
</dbReference>
<protein>
    <submittedName>
        <fullName evidence="3">Uncharacterized protein</fullName>
    </submittedName>
</protein>
<evidence type="ECO:0000256" key="2">
    <source>
        <dbReference type="SAM" id="Phobius"/>
    </source>
</evidence>
<keyword evidence="4" id="KW-1185">Reference proteome</keyword>
<keyword evidence="2" id="KW-1133">Transmembrane helix</keyword>
<evidence type="ECO:0000313" key="4">
    <source>
        <dbReference type="Proteomes" id="UP001153076"/>
    </source>
</evidence>
<dbReference type="PANTHER" id="PTHR33598">
    <property type="entry name" value="OS02G0833400 PROTEIN"/>
    <property type="match status" value="1"/>
</dbReference>
<proteinExistence type="predicted"/>
<keyword evidence="2" id="KW-0472">Membrane</keyword>
<organism evidence="3 4">
    <name type="scientific">Carnegiea gigantea</name>
    <dbReference type="NCBI Taxonomy" id="171969"/>
    <lineage>
        <taxon>Eukaryota</taxon>
        <taxon>Viridiplantae</taxon>
        <taxon>Streptophyta</taxon>
        <taxon>Embryophyta</taxon>
        <taxon>Tracheophyta</taxon>
        <taxon>Spermatophyta</taxon>
        <taxon>Magnoliopsida</taxon>
        <taxon>eudicotyledons</taxon>
        <taxon>Gunneridae</taxon>
        <taxon>Pentapetalae</taxon>
        <taxon>Caryophyllales</taxon>
        <taxon>Cactineae</taxon>
        <taxon>Cactaceae</taxon>
        <taxon>Cactoideae</taxon>
        <taxon>Echinocereeae</taxon>
        <taxon>Carnegiea</taxon>
    </lineage>
</organism>
<gene>
    <name evidence="3" type="ORF">Cgig2_005680</name>
</gene>
<dbReference type="AlphaFoldDB" id="A0A9Q1QIJ7"/>